<gene>
    <name evidence="2" type="ORF">BCF74_10643</name>
</gene>
<evidence type="ECO:0000313" key="2">
    <source>
        <dbReference type="EMBL" id="PRY61295.1"/>
    </source>
</evidence>
<comment type="caution">
    <text evidence="2">The sequence shown here is derived from an EMBL/GenBank/DDBJ whole genome shotgun (WGS) entry which is preliminary data.</text>
</comment>
<feature type="transmembrane region" description="Helical" evidence="1">
    <location>
        <begin position="82"/>
        <end position="105"/>
    </location>
</feature>
<dbReference type="RefSeq" id="WP_146132878.1">
    <property type="nucleotide sequence ID" value="NZ_PVTI01000006.1"/>
</dbReference>
<dbReference type="EMBL" id="PVTI01000006">
    <property type="protein sequence ID" value="PRY61295.1"/>
    <property type="molecule type" value="Genomic_DNA"/>
</dbReference>
<keyword evidence="1" id="KW-0812">Transmembrane</keyword>
<dbReference type="OrthoDB" id="9805674at2"/>
<proteinExistence type="predicted"/>
<evidence type="ECO:0000256" key="1">
    <source>
        <dbReference type="SAM" id="Phobius"/>
    </source>
</evidence>
<keyword evidence="1" id="KW-0472">Membrane</keyword>
<dbReference type="Proteomes" id="UP000237822">
    <property type="component" value="Unassembled WGS sequence"/>
</dbReference>
<protein>
    <recommendedName>
        <fullName evidence="4">PH (Pleckstrin Homology) domain-containing protein</fullName>
    </recommendedName>
</protein>
<reference evidence="2 3" key="1">
    <citation type="submission" date="2018-03" db="EMBL/GenBank/DDBJ databases">
        <title>Genomic Encyclopedia of Archaeal and Bacterial Type Strains, Phase II (KMG-II): from individual species to whole genera.</title>
        <authorList>
            <person name="Goeker M."/>
        </authorList>
    </citation>
    <scope>NUCLEOTIDE SEQUENCE [LARGE SCALE GENOMIC DNA]</scope>
    <source>
        <strain evidence="2 3">ATCC BAA-1496</strain>
    </source>
</reference>
<feature type="transmembrane region" description="Helical" evidence="1">
    <location>
        <begin position="37"/>
        <end position="62"/>
    </location>
</feature>
<keyword evidence="1" id="KW-1133">Transmembrane helix</keyword>
<keyword evidence="3" id="KW-1185">Reference proteome</keyword>
<evidence type="ECO:0000313" key="3">
    <source>
        <dbReference type="Proteomes" id="UP000237822"/>
    </source>
</evidence>
<organism evidence="2 3">
    <name type="scientific">Knoellia remsis</name>
    <dbReference type="NCBI Taxonomy" id="407159"/>
    <lineage>
        <taxon>Bacteria</taxon>
        <taxon>Bacillati</taxon>
        <taxon>Actinomycetota</taxon>
        <taxon>Actinomycetes</taxon>
        <taxon>Micrococcales</taxon>
        <taxon>Intrasporangiaceae</taxon>
        <taxon>Knoellia</taxon>
    </lineage>
</organism>
<accession>A0A2T0UTP6</accession>
<dbReference type="AlphaFoldDB" id="A0A2T0UTP6"/>
<evidence type="ECO:0008006" key="4">
    <source>
        <dbReference type="Google" id="ProtNLM"/>
    </source>
</evidence>
<name>A0A2T0UTP6_9MICO</name>
<sequence length="203" mass="22782">MADERGAPTDSREIRGWEGFESGRLPEPRPVNVHAPWLFILLGVPLLAGLSYGLMQSIWMAISSGNPGEPLGDEGWSVYVAFAWVVALTLLVMMLGSIAVILSFWQRLTTERASLWFLLKRSGTTLTEAGGIEYQQPTSSVAFGRTPARLVILNKYGGIEASYSTREVRWLQVLSNLREWVRARPELPTDDVTRDFFDELEKH</sequence>